<dbReference type="GO" id="GO:0003677">
    <property type="term" value="F:DNA binding"/>
    <property type="evidence" value="ECO:0007669"/>
    <property type="project" value="InterPro"/>
</dbReference>
<dbReference type="GO" id="GO:0006310">
    <property type="term" value="P:DNA recombination"/>
    <property type="evidence" value="ECO:0007669"/>
    <property type="project" value="UniProtKB-KW"/>
</dbReference>
<dbReference type="Proteomes" id="UP000238390">
    <property type="component" value="Chromosome"/>
</dbReference>
<dbReference type="Pfam" id="PF00589">
    <property type="entry name" value="Phage_integrase"/>
    <property type="match status" value="1"/>
</dbReference>
<dbReference type="EMBL" id="CP027169">
    <property type="protein sequence ID" value="AVK09084.1"/>
    <property type="molecule type" value="Genomic_DNA"/>
</dbReference>
<dbReference type="SUPFAM" id="SSF56349">
    <property type="entry name" value="DNA breaking-rejoining enzymes"/>
    <property type="match status" value="1"/>
</dbReference>
<dbReference type="PROSITE" id="PS51898">
    <property type="entry name" value="TYR_RECOMBINASE"/>
    <property type="match status" value="1"/>
</dbReference>
<keyword evidence="4" id="KW-1185">Reference proteome</keyword>
<dbReference type="Gene3D" id="1.10.443.10">
    <property type="entry name" value="Intergrase catalytic core"/>
    <property type="match status" value="1"/>
</dbReference>
<dbReference type="InterPro" id="IPR011010">
    <property type="entry name" value="DNA_brk_join_enz"/>
</dbReference>
<feature type="domain" description="Tyr recombinase" evidence="2">
    <location>
        <begin position="1"/>
        <end position="51"/>
    </location>
</feature>
<evidence type="ECO:0000313" key="4">
    <source>
        <dbReference type="Proteomes" id="UP000238390"/>
    </source>
</evidence>
<sequence>MTHILRRTFASDYMLGGGEILALQRILGHSSITMTMRYAHLSPEHLESAMRFSPITQSGYKLTT</sequence>
<dbReference type="AlphaFoldDB" id="A0A2R3J4H6"/>
<dbReference type="InterPro" id="IPR013762">
    <property type="entry name" value="Integrase-like_cat_sf"/>
</dbReference>
<name>A0A2R3J4H6_9PSED</name>
<reference evidence="3 4" key="1">
    <citation type="submission" date="2018-02" db="EMBL/GenBank/DDBJ databases">
        <title>FDA/CDC Antimicrobial Resistant Isolate Bank Genome Sequencing.</title>
        <authorList>
            <person name="Benahmed F.H."/>
            <person name="Lutgring J.D."/>
            <person name="Yoo B."/>
            <person name="Machado M."/>
            <person name="Brown A."/>
            <person name="McAllister G."/>
            <person name="Perry A."/>
            <person name="Halpin A.L."/>
            <person name="Vavikolanu K."/>
            <person name="Ott S."/>
            <person name="Zhao X."/>
            <person name="Tallon L.J."/>
            <person name="Sadzewicz L."/>
            <person name="Aluvathingal J."/>
            <person name="Nadendla S."/>
            <person name="Voskania-kordi A."/>
            <person name="Simonyan V."/>
            <person name="Patel J."/>
            <person name="Shawar R.M."/>
        </authorList>
    </citation>
    <scope>NUCLEOTIDE SEQUENCE [LARGE SCALE GENOMIC DNA]</scope>
    <source>
        <strain evidence="3 4">AR_0356</strain>
    </source>
</reference>
<dbReference type="GO" id="GO:0015074">
    <property type="term" value="P:DNA integration"/>
    <property type="evidence" value="ECO:0007669"/>
    <property type="project" value="InterPro"/>
</dbReference>
<organism evidence="3 4">
    <name type="scientific">Pseudomonas paraeruginosa</name>
    <dbReference type="NCBI Taxonomy" id="2994495"/>
    <lineage>
        <taxon>Bacteria</taxon>
        <taxon>Pseudomonadati</taxon>
        <taxon>Pseudomonadota</taxon>
        <taxon>Gammaproteobacteria</taxon>
        <taxon>Pseudomonadales</taxon>
        <taxon>Pseudomonadaceae</taxon>
        <taxon>Pseudomonas</taxon>
    </lineage>
</organism>
<accession>A0A2R3J4H6</accession>
<evidence type="ECO:0000313" key="3">
    <source>
        <dbReference type="EMBL" id="AVK09084.1"/>
    </source>
</evidence>
<evidence type="ECO:0000256" key="1">
    <source>
        <dbReference type="ARBA" id="ARBA00023172"/>
    </source>
</evidence>
<evidence type="ECO:0000259" key="2">
    <source>
        <dbReference type="PROSITE" id="PS51898"/>
    </source>
</evidence>
<dbReference type="InterPro" id="IPR002104">
    <property type="entry name" value="Integrase_catalytic"/>
</dbReference>
<protein>
    <submittedName>
        <fullName evidence="3">Phage integrase family protein</fullName>
    </submittedName>
</protein>
<gene>
    <name evidence="3" type="ORF">CSB93_0208</name>
</gene>
<proteinExistence type="predicted"/>
<keyword evidence="1" id="KW-0233">DNA recombination</keyword>